<dbReference type="RefSeq" id="WP_213411014.1">
    <property type="nucleotide sequence ID" value="NZ_BOVK01000015.1"/>
</dbReference>
<proteinExistence type="predicted"/>
<reference evidence="2" key="1">
    <citation type="submission" date="2021-04" db="EMBL/GenBank/DDBJ databases">
        <title>Draft genome sequence of Xylanibacillus composti strain K13.</title>
        <authorList>
            <person name="Uke A."/>
            <person name="Chhe C."/>
            <person name="Baramee S."/>
            <person name="Kosugi A."/>
        </authorList>
    </citation>
    <scope>NUCLEOTIDE SEQUENCE</scope>
    <source>
        <strain evidence="2">K13</strain>
    </source>
</reference>
<organism evidence="2 3">
    <name type="scientific">Xylanibacillus composti</name>
    <dbReference type="NCBI Taxonomy" id="1572762"/>
    <lineage>
        <taxon>Bacteria</taxon>
        <taxon>Bacillati</taxon>
        <taxon>Bacillota</taxon>
        <taxon>Bacilli</taxon>
        <taxon>Bacillales</taxon>
        <taxon>Paenibacillaceae</taxon>
        <taxon>Xylanibacillus</taxon>
    </lineage>
</organism>
<feature type="transmembrane region" description="Helical" evidence="1">
    <location>
        <begin position="132"/>
        <end position="153"/>
    </location>
</feature>
<evidence type="ECO:0000256" key="1">
    <source>
        <dbReference type="SAM" id="Phobius"/>
    </source>
</evidence>
<evidence type="ECO:0000313" key="3">
    <source>
        <dbReference type="Proteomes" id="UP000677918"/>
    </source>
</evidence>
<name>A0A8J4H2M1_9BACL</name>
<gene>
    <name evidence="2" type="primary">yfhP</name>
    <name evidence="2" type="ORF">XYCOK13_12550</name>
</gene>
<feature type="transmembrane region" description="Helical" evidence="1">
    <location>
        <begin position="93"/>
        <end position="112"/>
    </location>
</feature>
<keyword evidence="1" id="KW-0472">Membrane</keyword>
<dbReference type="AlphaFoldDB" id="A0A8J4H2M1"/>
<evidence type="ECO:0008006" key="4">
    <source>
        <dbReference type="Google" id="ProtNLM"/>
    </source>
</evidence>
<evidence type="ECO:0000313" key="2">
    <source>
        <dbReference type="EMBL" id="GIQ68431.1"/>
    </source>
</evidence>
<dbReference type="Proteomes" id="UP000677918">
    <property type="component" value="Unassembled WGS sequence"/>
</dbReference>
<dbReference type="Pfam" id="PF04307">
    <property type="entry name" value="YdjM"/>
    <property type="match status" value="1"/>
</dbReference>
<dbReference type="EMBL" id="BOVK01000015">
    <property type="protein sequence ID" value="GIQ68431.1"/>
    <property type="molecule type" value="Genomic_DNA"/>
</dbReference>
<feature type="transmembrane region" description="Helical" evidence="1">
    <location>
        <begin position="159"/>
        <end position="179"/>
    </location>
</feature>
<comment type="caution">
    <text evidence="2">The sequence shown here is derived from an EMBL/GenBank/DDBJ whole genome shotgun (WGS) entry which is preliminary data.</text>
</comment>
<dbReference type="PANTHER" id="PTHR40031">
    <property type="entry name" value="HYPOTHETICAL MEMBRANE SPANNING PROTEIN"/>
    <property type="match status" value="1"/>
</dbReference>
<keyword evidence="3" id="KW-1185">Reference proteome</keyword>
<dbReference type="PANTHER" id="PTHR40031:SF1">
    <property type="entry name" value="MEMBRANE-BOUND METAL-DEPENDENT HYDROLASE"/>
    <property type="match status" value="1"/>
</dbReference>
<feature type="transmembrane region" description="Helical" evidence="1">
    <location>
        <begin position="69"/>
        <end position="87"/>
    </location>
</feature>
<protein>
    <recommendedName>
        <fullName evidence="4">Inner membrane protein</fullName>
    </recommendedName>
</protein>
<dbReference type="InterPro" id="IPR053170">
    <property type="entry name" value="Transcription_regulator"/>
</dbReference>
<dbReference type="InterPro" id="IPR007404">
    <property type="entry name" value="YdjM-like"/>
</dbReference>
<sequence length="327" mass="37519">MDTGTHFVVGLGLAGLAQIDPAVTGEAALGAAVLFGTVLGSQAPDADTLTRLRGNALYIRHHRGWSHSLPALLLWTAAISGGLYAIFQPDRFWPLLYWVLLSVALHIFMDLFNTYGTQALRPFSKKWISWNIIPIFDPIIFLSHAVAVLLWTLKLANPVVVFPLLYAFLALYYVWRVLVHRSVQRKIQSMDVKRNSKDRYLVIPTLHPYHWNVVKIEHNGDYQIGEWRSGKLQWIDRVSRSSHPTIELSKKHPDVAALLSFSTHACPEVHTHRWGHEVRWVDVRYRHRKQYPFVAVVLFDHDGNVLDSYVGWMNEEKVGKKLRLDSY</sequence>
<keyword evidence="1" id="KW-0812">Transmembrane</keyword>
<accession>A0A8J4H2M1</accession>
<keyword evidence="1" id="KW-1133">Transmembrane helix</keyword>